<dbReference type="AlphaFoldDB" id="C7MYG0"/>
<gene>
    <name evidence="1" type="ordered locus">Svir_23800</name>
</gene>
<dbReference type="eggNOG" id="ENOG502ZSDG">
    <property type="taxonomic scope" value="Bacteria"/>
</dbReference>
<dbReference type="KEGG" id="svi:Svir_23800"/>
<reference evidence="1 2" key="1">
    <citation type="journal article" date="2009" name="Stand. Genomic Sci.">
        <title>Complete genome sequence of Saccharomonospora viridis type strain (P101).</title>
        <authorList>
            <person name="Pati A."/>
            <person name="Sikorski J."/>
            <person name="Nolan M."/>
            <person name="Lapidus A."/>
            <person name="Copeland A."/>
            <person name="Glavina Del Rio T."/>
            <person name="Lucas S."/>
            <person name="Chen F."/>
            <person name="Tice H."/>
            <person name="Pitluck S."/>
            <person name="Cheng J.F."/>
            <person name="Chertkov O."/>
            <person name="Brettin T."/>
            <person name="Han C."/>
            <person name="Detter J.C."/>
            <person name="Kuske C."/>
            <person name="Bruce D."/>
            <person name="Goodwin L."/>
            <person name="Chain P."/>
            <person name="D'haeseleer P."/>
            <person name="Chen A."/>
            <person name="Palaniappan K."/>
            <person name="Ivanova N."/>
            <person name="Mavromatis K."/>
            <person name="Mikhailova N."/>
            <person name="Rohde M."/>
            <person name="Tindall B.J."/>
            <person name="Goker M."/>
            <person name="Bristow J."/>
            <person name="Eisen J.A."/>
            <person name="Markowitz V."/>
            <person name="Hugenholtz P."/>
            <person name="Kyrpides N.C."/>
            <person name="Klenk H.P."/>
        </authorList>
    </citation>
    <scope>NUCLEOTIDE SEQUENCE [LARGE SCALE GENOMIC DNA]</scope>
    <source>
        <strain evidence="2">ATCC 15386 / DSM 43017 / JCM 3036 / NBRC 12207 / P101</strain>
    </source>
</reference>
<dbReference type="STRING" id="471857.Svir_23800"/>
<protein>
    <submittedName>
        <fullName evidence="1">Uncharacterized protein</fullName>
    </submittedName>
</protein>
<accession>C7MYG0</accession>
<evidence type="ECO:0000313" key="2">
    <source>
        <dbReference type="Proteomes" id="UP000000841"/>
    </source>
</evidence>
<evidence type="ECO:0000313" key="1">
    <source>
        <dbReference type="EMBL" id="ACU97379.1"/>
    </source>
</evidence>
<dbReference type="HOGENOM" id="CLU_2144035_0_0_11"/>
<dbReference type="Proteomes" id="UP000000841">
    <property type="component" value="Chromosome"/>
</dbReference>
<keyword evidence="2" id="KW-1185">Reference proteome</keyword>
<proteinExistence type="predicted"/>
<dbReference type="EMBL" id="CP001683">
    <property type="protein sequence ID" value="ACU97379.1"/>
    <property type="molecule type" value="Genomic_DNA"/>
</dbReference>
<dbReference type="RefSeq" id="WP_015786692.1">
    <property type="nucleotide sequence ID" value="NC_013159.1"/>
</dbReference>
<name>C7MYG0_SACVD</name>
<sequence length="112" mass="12091">MLRNIPVNLSGFRLMVTEAPTMKMRKDDEGREVAVTDREGAAKFVVSLFAKAKGEKGEEIRVTLDADPGEGFEDGDLVELVDARVSPYSFKNDRGETVSGIAFSAAGLKPLG</sequence>
<organism evidence="1 2">
    <name type="scientific">Saccharomonospora viridis (strain ATCC 15386 / DSM 43017 / JCM 3036 / CCUG 5913 / NBRC 12207 / NCIMB 9602 / P101)</name>
    <name type="common">Thermoactinomyces viridis</name>
    <dbReference type="NCBI Taxonomy" id="471857"/>
    <lineage>
        <taxon>Bacteria</taxon>
        <taxon>Bacillati</taxon>
        <taxon>Actinomycetota</taxon>
        <taxon>Actinomycetes</taxon>
        <taxon>Pseudonocardiales</taxon>
        <taxon>Pseudonocardiaceae</taxon>
        <taxon>Saccharomonospora</taxon>
    </lineage>
</organism>